<feature type="region of interest" description="Disordered" evidence="1">
    <location>
        <begin position="65"/>
        <end position="93"/>
    </location>
</feature>
<evidence type="ECO:0000313" key="2">
    <source>
        <dbReference type="EMBL" id="CEH19284.1"/>
    </source>
</evidence>
<feature type="region of interest" description="Disordered" evidence="1">
    <location>
        <begin position="116"/>
        <end position="152"/>
    </location>
</feature>
<dbReference type="OrthoDB" id="10492323at2759"/>
<feature type="region of interest" description="Disordered" evidence="1">
    <location>
        <begin position="1075"/>
        <end position="1105"/>
    </location>
</feature>
<feature type="compositionally biased region" description="Basic and acidic residues" evidence="1">
    <location>
        <begin position="789"/>
        <end position="799"/>
    </location>
</feature>
<proteinExistence type="predicted"/>
<feature type="compositionally biased region" description="Polar residues" evidence="1">
    <location>
        <begin position="1525"/>
        <end position="1539"/>
    </location>
</feature>
<evidence type="ECO:0000313" key="3">
    <source>
        <dbReference type="Proteomes" id="UP000054845"/>
    </source>
</evidence>
<feature type="region of interest" description="Disordered" evidence="1">
    <location>
        <begin position="384"/>
        <end position="410"/>
    </location>
</feature>
<accession>A0A0P1BQK5</accession>
<dbReference type="EMBL" id="CCYA01000290">
    <property type="protein sequence ID" value="CEH19284.1"/>
    <property type="molecule type" value="Genomic_DNA"/>
</dbReference>
<organism evidence="2 3">
    <name type="scientific">Ceraceosorus bombacis</name>
    <dbReference type="NCBI Taxonomy" id="401625"/>
    <lineage>
        <taxon>Eukaryota</taxon>
        <taxon>Fungi</taxon>
        <taxon>Dikarya</taxon>
        <taxon>Basidiomycota</taxon>
        <taxon>Ustilaginomycotina</taxon>
        <taxon>Exobasidiomycetes</taxon>
        <taxon>Ceraceosorales</taxon>
        <taxon>Ceraceosoraceae</taxon>
        <taxon>Ceraceosorus</taxon>
    </lineage>
</organism>
<feature type="region of interest" description="Disordered" evidence="1">
    <location>
        <begin position="765"/>
        <end position="857"/>
    </location>
</feature>
<feature type="region of interest" description="Disordered" evidence="1">
    <location>
        <begin position="877"/>
        <end position="932"/>
    </location>
</feature>
<feature type="compositionally biased region" description="Basic and acidic residues" evidence="1">
    <location>
        <begin position="141"/>
        <end position="152"/>
    </location>
</feature>
<dbReference type="Proteomes" id="UP000054845">
    <property type="component" value="Unassembled WGS sequence"/>
</dbReference>
<name>A0A0P1BQK5_9BASI</name>
<feature type="compositionally biased region" description="Low complexity" evidence="1">
    <location>
        <begin position="1409"/>
        <end position="1422"/>
    </location>
</feature>
<feature type="compositionally biased region" description="Low complexity" evidence="1">
    <location>
        <begin position="905"/>
        <end position="914"/>
    </location>
</feature>
<feature type="compositionally biased region" description="Polar residues" evidence="1">
    <location>
        <begin position="766"/>
        <end position="783"/>
    </location>
</feature>
<feature type="compositionally biased region" description="Polar residues" evidence="1">
    <location>
        <begin position="395"/>
        <end position="404"/>
    </location>
</feature>
<feature type="region of interest" description="Disordered" evidence="1">
    <location>
        <begin position="1402"/>
        <end position="1574"/>
    </location>
</feature>
<evidence type="ECO:0000256" key="1">
    <source>
        <dbReference type="SAM" id="MobiDB-lite"/>
    </source>
</evidence>
<sequence length="1574" mass="174638">MRPRTLPGEPKHQLFVPVSHEEVLRNLPRYDVQRQPQVHPHHLKDSAPTPHAAVVPQTYDIDRQQGSLMPMPEDGARSSRTSKGGASLSRRGLADAIRAPAKVEESLEVLDAAVHRPPGSATSSHDAAQERASTSAPSRARRPDETTPFVKHDTNRPLLYKHALDQAVDYACKTGKCPGVHHFGSLDAFATSKQYHWGDEKTGMKKSGFFRVKAIGTKGQRLMPGEKDADPVHKHNFRLQLAPGQKFQHGNEKFEGAPEDHEMRHRLPSNDWSELHLVGKRPDRSIRKQPRRIETETAQAFSEQELLRKISKHMHTWNREGRDRDAIELTPGIEGTLKGPARFYEYQNHKLRKGKPMPTILLTPHDTTLSAEDVAAAMRARAAKKARKDAAQRAEQQSTSITTHESLDTAGKPLDQRLLRAANAPAYHPLRASYGSVLEHAAQGFRRLSLQAPREPHSPKFNPVPYSSIANAPPNAKTNKPVESASPATLVKRVFRGGVGTSSECLQERTLEPTRKLVFAKRGSIAPSHNLMRTIALPPRTPWKRRLQRRGTPMTTIEWSKWTKYEPLTQSTIQKSVNYCQKHVCRDLKRFKPEGPIQKVAEPYAVHDGNTVIDTGVVHGYGFDAHNRPLPTGRLRRDGTTEYRMAILMSPTTLHQDDFGNTLMGLAAGADARQKRSRSALELTHGFDSKIRGPADYTDHQSPIVYHSRKRTFFDLTPHNGQSIEGASGPAPHPLKTGQWVARYGDTPHAKDTEGTLRKFDRIAHQQRSSQARPEQHLTSEGSSVLHPAPRDSAADRVKQPHHRALPPTDPEFAQLKSPETGAHAAGQGTLATDHAGTPLPLKKLNPSAKPWSPASSGSLHLDHVAASFRSLRLDEHGKPGRGMHTENGILGPHPELPEDPFGMHSSVASSSSSHESKVHPKSSLEASPHSFDTVPRKSWLAPRGVHLTFADGVLPHWSQALERQNAYKAIQRSADAYQKERNPDIAGMHVTKPLRVLRRPFYNHEVAFKGRPRIFSDGQGSGGQSERHRSLYVPLAAGQSWTHSRTNTVYHGQTHLDPPRDTHSSTEGLMASRSTEQIGQLKPQHQRAESVGSNSPDDGGEHHRAWRKRTIEENLPHILLTTESKRTNLGKKHAQRPLIQETLGRMAHEHRLNGGPLRNMRQFEVTQKLAPTQFEHGQRVAFFGIPKDGAGRELKLPEDLPQAYEIVPPGVKPDKKLQRIGMPVELREGLMLVDHRSGQLWEGGRAPRVLAPASVPTTSASEPHASHYKSPNGKPDVSLELPQTSQYAAQVIEKQRSLLQGAANHARDLQCPDMAVAKLRGGFYTCGPVSQKRLETAADAVSERGTNLGRVKLTLAPGDKYREPHTGKVFYGPSKDVGSLKASSAPVSHPRKLDVMQFTTNHDEARSSSRAHSTTASALRTQPTLGSKMNLVGSESARRPSGTKEMRFRDQAKVTSRPLAFRPREPYTRHRSSHAARPTASAQRAETLRSAHVDDRDNRAQAPSNAKPSGGSEQYKPSFPRGITGTSALNFKHSSTSDFPRDRKRMRQWSPDSDDEDRRRPTHATARIQSGLQ</sequence>
<protein>
    <submittedName>
        <fullName evidence="2">Uncharacterized protein</fullName>
    </submittedName>
</protein>
<feature type="region of interest" description="Disordered" evidence="1">
    <location>
        <begin position="1256"/>
        <end position="1279"/>
    </location>
</feature>
<reference evidence="2 3" key="1">
    <citation type="submission" date="2014-09" db="EMBL/GenBank/DDBJ databases">
        <authorList>
            <person name="Magalhaes I.L.F."/>
            <person name="Oliveira U."/>
            <person name="Santos F.R."/>
            <person name="Vidigal T.H.D.A."/>
            <person name="Brescovit A.D."/>
            <person name="Santos A.J."/>
        </authorList>
    </citation>
    <scope>NUCLEOTIDE SEQUENCE [LARGE SCALE GENOMIC DNA]</scope>
</reference>
<feature type="compositionally biased region" description="Basic and acidic residues" evidence="1">
    <location>
        <begin position="1437"/>
        <end position="1453"/>
    </location>
</feature>
<keyword evidence="3" id="KW-1185">Reference proteome</keyword>
<feature type="compositionally biased region" description="Basic and acidic residues" evidence="1">
    <location>
        <begin position="1487"/>
        <end position="1500"/>
    </location>
</feature>